<accession>A0ABT8BLH6</accession>
<dbReference type="Proteomes" id="UP001224644">
    <property type="component" value="Unassembled WGS sequence"/>
</dbReference>
<evidence type="ECO:0000313" key="1">
    <source>
        <dbReference type="EMBL" id="MDN3592176.1"/>
    </source>
</evidence>
<protein>
    <submittedName>
        <fullName evidence="1">Uncharacterized protein</fullName>
    </submittedName>
</protein>
<dbReference type="EMBL" id="JAUFPX010000016">
    <property type="protein sequence ID" value="MDN3592176.1"/>
    <property type="molecule type" value="Genomic_DNA"/>
</dbReference>
<reference evidence="2" key="1">
    <citation type="journal article" date="2019" name="Int. J. Syst. Evol. Microbiol.">
        <title>The Global Catalogue of Microorganisms (GCM) 10K type strain sequencing project: providing services to taxonomists for standard genome sequencing and annotation.</title>
        <authorList>
            <consortium name="The Broad Institute Genomics Platform"/>
            <consortium name="The Broad Institute Genome Sequencing Center for Infectious Disease"/>
            <person name="Wu L."/>
            <person name="Ma J."/>
        </authorList>
    </citation>
    <scope>NUCLEOTIDE SEQUENCE [LARGE SCALE GENOMIC DNA]</scope>
    <source>
        <strain evidence="2">CECT 7069</strain>
    </source>
</reference>
<gene>
    <name evidence="1" type="ORF">QWZ12_16385</name>
</gene>
<proteinExistence type="predicted"/>
<name>A0ABT8BLH6_9HYPH</name>
<keyword evidence="2" id="KW-1185">Reference proteome</keyword>
<evidence type="ECO:0000313" key="2">
    <source>
        <dbReference type="Proteomes" id="UP001224644"/>
    </source>
</evidence>
<sequence length="142" mass="15077">MRTGRVNGRSGLDARATSGSELVNVVRRAADQARRKAAAFPGSVSGDDLPWAVIEAFDADVRGHVERDRRIEEERDRVLITAVGLAETRPEEDGAAAVEAARNSLVEAIDYLEQAVLRFGIVNAAAARSGLGTPGRRVSAGP</sequence>
<comment type="caution">
    <text evidence="1">The sequence shown here is derived from an EMBL/GenBank/DDBJ whole genome shotgun (WGS) entry which is preliminary data.</text>
</comment>
<organism evidence="1 2">
    <name type="scientific">Methylobacterium adhaesivum</name>
    <dbReference type="NCBI Taxonomy" id="333297"/>
    <lineage>
        <taxon>Bacteria</taxon>
        <taxon>Pseudomonadati</taxon>
        <taxon>Pseudomonadota</taxon>
        <taxon>Alphaproteobacteria</taxon>
        <taxon>Hyphomicrobiales</taxon>
        <taxon>Methylobacteriaceae</taxon>
        <taxon>Methylobacterium</taxon>
    </lineage>
</organism>